<dbReference type="OMA" id="NICGETE"/>
<dbReference type="OrthoDB" id="1055850at2759"/>
<dbReference type="InParanoid" id="M4E9W3"/>
<feature type="domain" description="DC1" evidence="2">
    <location>
        <begin position="245"/>
        <end position="294"/>
    </location>
</feature>
<dbReference type="HOGENOM" id="CLU_014776_3_0_1"/>
<keyword evidence="1" id="KW-0677">Repeat</keyword>
<dbReference type="STRING" id="51351.M4E9W3"/>
<reference evidence="3 4" key="2">
    <citation type="journal article" date="2018" name="Hortic Res">
        <title>Improved Brassica rapa reference genome by single-molecule sequencing and chromosome conformation capture technologies.</title>
        <authorList>
            <person name="Zhang L."/>
            <person name="Cai X."/>
            <person name="Wu J."/>
            <person name="Liu M."/>
            <person name="Grob S."/>
            <person name="Cheng F."/>
            <person name="Liang J."/>
            <person name="Cai C."/>
            <person name="Liu Z."/>
            <person name="Liu B."/>
            <person name="Wang F."/>
            <person name="Li S."/>
            <person name="Liu F."/>
            <person name="Li X."/>
            <person name="Cheng L."/>
            <person name="Yang W."/>
            <person name="Li M.H."/>
            <person name="Grossniklaus U."/>
            <person name="Zheng H."/>
            <person name="Wang X."/>
        </authorList>
    </citation>
    <scope>NUCLEOTIDE SEQUENCE [LARGE SCALE GENOMIC DNA]</scope>
    <source>
        <strain evidence="3 4">cv. Chiifu-401-42</strain>
    </source>
</reference>
<dbReference type="eggNOG" id="ENOG502RANS">
    <property type="taxonomic scope" value="Eukaryota"/>
</dbReference>
<dbReference type="InterPro" id="IPR046349">
    <property type="entry name" value="C1-like_sf"/>
</dbReference>
<dbReference type="Proteomes" id="UP000011750">
    <property type="component" value="Chromosome A04"/>
</dbReference>
<dbReference type="PANTHER" id="PTHR32410">
    <property type="entry name" value="CYSTEINE/HISTIDINE-RICH C1 DOMAIN FAMILY PROTEIN"/>
    <property type="match status" value="1"/>
</dbReference>
<evidence type="ECO:0000256" key="1">
    <source>
        <dbReference type="ARBA" id="ARBA00022737"/>
    </source>
</evidence>
<feature type="domain" description="DC1" evidence="2">
    <location>
        <begin position="139"/>
        <end position="178"/>
    </location>
</feature>
<organism evidence="3 4">
    <name type="scientific">Brassica campestris</name>
    <name type="common">Field mustard</name>
    <dbReference type="NCBI Taxonomy" id="3711"/>
    <lineage>
        <taxon>Eukaryota</taxon>
        <taxon>Viridiplantae</taxon>
        <taxon>Streptophyta</taxon>
        <taxon>Embryophyta</taxon>
        <taxon>Tracheophyta</taxon>
        <taxon>Spermatophyta</taxon>
        <taxon>Magnoliopsida</taxon>
        <taxon>eudicotyledons</taxon>
        <taxon>Gunneridae</taxon>
        <taxon>Pentapetalae</taxon>
        <taxon>rosids</taxon>
        <taxon>malvids</taxon>
        <taxon>Brassicales</taxon>
        <taxon>Brassicaceae</taxon>
        <taxon>Brassiceae</taxon>
        <taxon>Brassica</taxon>
    </lineage>
</organism>
<feature type="domain" description="DC1" evidence="2">
    <location>
        <begin position="412"/>
        <end position="463"/>
    </location>
</feature>
<reference evidence="3" key="3">
    <citation type="submission" date="2023-03" db="UniProtKB">
        <authorList>
            <consortium name="EnsemblPlants"/>
        </authorList>
    </citation>
    <scope>IDENTIFICATION</scope>
    <source>
        <strain evidence="3">cv. Chiifu-401-42</strain>
    </source>
</reference>
<evidence type="ECO:0000313" key="3">
    <source>
        <dbReference type="EnsemblPlants" id="Bra025569.1-P"/>
    </source>
</evidence>
<sequence>MSRVLHLSSPYDHLISQKFPIHDHPLYSTTDHGQCAGCYEGKELSAEFLECPECDIFFHKECIELSPEVITHSFHPQHPLWLVKRESLPDQNGCMCCSLCGEQLMLLVYRCLICDFKLDMSCAKNPPLLEIDQPKVGQHKLHLLMKKVSFTCDACGFEGDRSPYMCLPCNFMYHIRCVYFPDDSQQRSYSLSPRTWSCGCRYVHSDVVACEKIKKARELENKPSKGDDDDDYPFKIVEDKYIDHFTHEHYLAFHKDGKVSDVSKICQACKLPVVYNPYFCCYKGCEFYVHEGCANLPWKKRSILHNHLLEVDGKSTARTEFHAKHFCCSACGQFHDGFKYSCCDFNLEVGCASIPLPFKTSIHEHLLTIKSNDLQICSVCKLWASPVLSCATCGLHLGFDCAQLPKLARHKYDDHLLSLDFVKDETCEGDYWCEICEKKIGGKALFYTCNEDYCCSTFHTHCVIGALHLKLKQCFKLFSHEFEVVENSLAALRHCCICGLECKGLEVIMSKGGDKYLCSSSCLMRNRHLLKNL</sequence>
<reference evidence="3 4" key="1">
    <citation type="journal article" date="2011" name="Nat. Genet.">
        <title>The genome of the mesopolyploid crop species Brassica rapa.</title>
        <authorList>
            <consortium name="Brassica rapa Genome Sequencing Project Consortium"/>
            <person name="Wang X."/>
            <person name="Wang H."/>
            <person name="Wang J."/>
            <person name="Sun R."/>
            <person name="Wu J."/>
            <person name="Liu S."/>
            <person name="Bai Y."/>
            <person name="Mun J.H."/>
            <person name="Bancroft I."/>
            <person name="Cheng F."/>
            <person name="Huang S."/>
            <person name="Li X."/>
            <person name="Hua W."/>
            <person name="Wang J."/>
            <person name="Wang X."/>
            <person name="Freeling M."/>
            <person name="Pires J.C."/>
            <person name="Paterson A.H."/>
            <person name="Chalhoub B."/>
            <person name="Wang B."/>
            <person name="Hayward A."/>
            <person name="Sharpe A.G."/>
            <person name="Park B.S."/>
            <person name="Weisshaar B."/>
            <person name="Liu B."/>
            <person name="Li B."/>
            <person name="Liu B."/>
            <person name="Tong C."/>
            <person name="Song C."/>
            <person name="Duran C."/>
            <person name="Peng C."/>
            <person name="Geng C."/>
            <person name="Koh C."/>
            <person name="Lin C."/>
            <person name="Edwards D."/>
            <person name="Mu D."/>
            <person name="Shen D."/>
            <person name="Soumpourou E."/>
            <person name="Li F."/>
            <person name="Fraser F."/>
            <person name="Conant G."/>
            <person name="Lassalle G."/>
            <person name="King G.J."/>
            <person name="Bonnema G."/>
            <person name="Tang H."/>
            <person name="Wang H."/>
            <person name="Belcram H."/>
            <person name="Zhou H."/>
            <person name="Hirakawa H."/>
            <person name="Abe H."/>
            <person name="Guo H."/>
            <person name="Wang H."/>
            <person name="Jin H."/>
            <person name="Parkin I.A."/>
            <person name="Batley J."/>
            <person name="Kim J.S."/>
            <person name="Just J."/>
            <person name="Li J."/>
            <person name="Xu J."/>
            <person name="Deng J."/>
            <person name="Kim J.A."/>
            <person name="Li J."/>
            <person name="Yu J."/>
            <person name="Meng J."/>
            <person name="Wang J."/>
            <person name="Min J."/>
            <person name="Poulain J."/>
            <person name="Wang J."/>
            <person name="Hatakeyama K."/>
            <person name="Wu K."/>
            <person name="Wang L."/>
            <person name="Fang L."/>
            <person name="Trick M."/>
            <person name="Links M.G."/>
            <person name="Zhao M."/>
            <person name="Jin M."/>
            <person name="Ramchiary N."/>
            <person name="Drou N."/>
            <person name="Berkman P.J."/>
            <person name="Cai Q."/>
            <person name="Huang Q."/>
            <person name="Li R."/>
            <person name="Tabata S."/>
            <person name="Cheng S."/>
            <person name="Zhang S."/>
            <person name="Zhang S."/>
            <person name="Huang S."/>
            <person name="Sato S."/>
            <person name="Sun S."/>
            <person name="Kwon S.J."/>
            <person name="Choi S.R."/>
            <person name="Lee T.H."/>
            <person name="Fan W."/>
            <person name="Zhao X."/>
            <person name="Tan X."/>
            <person name="Xu X."/>
            <person name="Wang Y."/>
            <person name="Qiu Y."/>
            <person name="Yin Y."/>
            <person name="Li Y."/>
            <person name="Du Y."/>
            <person name="Liao Y."/>
            <person name="Lim Y."/>
            <person name="Narusaka Y."/>
            <person name="Wang Y."/>
            <person name="Wang Z."/>
            <person name="Li Z."/>
            <person name="Wang Z."/>
            <person name="Xiong Z."/>
            <person name="Zhang Z."/>
        </authorList>
    </citation>
    <scope>NUCLEOTIDE SEQUENCE [LARGE SCALE GENOMIC DNA]</scope>
    <source>
        <strain evidence="3 4">cv. Chiifu-401-42</strain>
    </source>
</reference>
<dbReference type="InterPro" id="IPR004146">
    <property type="entry name" value="DC1"/>
</dbReference>
<keyword evidence="4" id="KW-1185">Reference proteome</keyword>
<dbReference type="Gramene" id="Bra025569.1">
    <property type="protein sequence ID" value="Bra025569.1-P"/>
    <property type="gene ID" value="Bra025569"/>
</dbReference>
<evidence type="ECO:0000313" key="4">
    <source>
        <dbReference type="Proteomes" id="UP000011750"/>
    </source>
</evidence>
<proteinExistence type="predicted"/>
<evidence type="ECO:0000259" key="2">
    <source>
        <dbReference type="Pfam" id="PF03107"/>
    </source>
</evidence>
<dbReference type="PANTHER" id="PTHR32410:SF155">
    <property type="entry name" value="CHP-RICH ZINC FINGER PROTEIN-LIKE"/>
    <property type="match status" value="1"/>
</dbReference>
<dbReference type="AlphaFoldDB" id="M4E9W3"/>
<dbReference type="InterPro" id="IPR053192">
    <property type="entry name" value="Vacuole_Formation_Reg"/>
</dbReference>
<name>M4E9W3_BRACM</name>
<dbReference type="EnsemblPlants" id="Bra025569.1">
    <property type="protein sequence ID" value="Bra025569.1-P"/>
    <property type="gene ID" value="Bra025569"/>
</dbReference>
<dbReference type="Pfam" id="PF03107">
    <property type="entry name" value="C1_2"/>
    <property type="match status" value="4"/>
</dbReference>
<protein>
    <recommendedName>
        <fullName evidence="2">DC1 domain-containing protein</fullName>
    </recommendedName>
</protein>
<accession>M4E9W3</accession>
<feature type="domain" description="DC1" evidence="2">
    <location>
        <begin position="74"/>
        <end position="123"/>
    </location>
</feature>
<dbReference type="SUPFAM" id="SSF57889">
    <property type="entry name" value="Cysteine-rich domain"/>
    <property type="match status" value="4"/>
</dbReference>